<dbReference type="InterPro" id="IPR016135">
    <property type="entry name" value="UBQ-conjugating_enzyme/RWD"/>
</dbReference>
<comment type="similarity">
    <text evidence="2">Belongs to the IMPACT family.</text>
</comment>
<dbReference type="Pfam" id="PF01205">
    <property type="entry name" value="Impact_N"/>
    <property type="match status" value="1"/>
</dbReference>
<sequence>MSDHDELMQELEAIDAIYPDLLTIHTADSKIISIKVPQHENMIVQISFPANYPSANPPQVIEVRSNDTGSNDGGNGGNFCDFKYLQHLFQEVMDSCYTQNGSNSICLFDFLSELDGILYIEQEEHAGTDEPVQVPTDPFENWFASSPITDRGSTFMGFATRVNSEQEAFDRLEQLKTDSKIRKGNHAMCAWRIKQAADGSQKNDIIFQDSDDDGETAAGSRMLHLITIMDCWNVMVVVVRWFNGTHLGPDRFKHINCAAREAVVKAGF</sequence>
<dbReference type="SUPFAM" id="SSF54211">
    <property type="entry name" value="Ribosomal protein S5 domain 2-like"/>
    <property type="match status" value="1"/>
</dbReference>
<keyword evidence="6" id="KW-0346">Stress response</keyword>
<dbReference type="InterPro" id="IPR023582">
    <property type="entry name" value="Impact"/>
</dbReference>
<dbReference type="RefSeq" id="XP_037142514.1">
    <property type="nucleotide sequence ID" value="XM_037286619.1"/>
</dbReference>
<evidence type="ECO:0000259" key="7">
    <source>
        <dbReference type="PROSITE" id="PS50908"/>
    </source>
</evidence>
<dbReference type="Gene3D" id="3.30.230.30">
    <property type="entry name" value="Impact, N-terminal domain"/>
    <property type="match status" value="1"/>
</dbReference>
<proteinExistence type="inferred from homology"/>
<evidence type="ECO:0000256" key="1">
    <source>
        <dbReference type="ARBA" id="ARBA00004496"/>
    </source>
</evidence>
<evidence type="ECO:0000256" key="2">
    <source>
        <dbReference type="ARBA" id="ARBA00007665"/>
    </source>
</evidence>
<dbReference type="InterPro" id="IPR020568">
    <property type="entry name" value="Ribosomal_Su5_D2-typ_SF"/>
</dbReference>
<dbReference type="GO" id="GO:0005737">
    <property type="term" value="C:cytoplasm"/>
    <property type="evidence" value="ECO:0007669"/>
    <property type="project" value="UniProtKB-SubCell"/>
</dbReference>
<dbReference type="PROSITE" id="PS50908">
    <property type="entry name" value="RWD"/>
    <property type="match status" value="1"/>
</dbReference>
<keyword evidence="3" id="KW-0963">Cytoplasm</keyword>
<dbReference type="SUPFAM" id="SSF54495">
    <property type="entry name" value="UBC-like"/>
    <property type="match status" value="1"/>
</dbReference>
<dbReference type="Pfam" id="PF05773">
    <property type="entry name" value="RWD"/>
    <property type="match status" value="1"/>
</dbReference>
<organism evidence="8 9">
    <name type="scientific">Zygotorulaspora mrakii</name>
    <name type="common">Zygosaccharomyces mrakii</name>
    <dbReference type="NCBI Taxonomy" id="42260"/>
    <lineage>
        <taxon>Eukaryota</taxon>
        <taxon>Fungi</taxon>
        <taxon>Dikarya</taxon>
        <taxon>Ascomycota</taxon>
        <taxon>Saccharomycotina</taxon>
        <taxon>Saccharomycetes</taxon>
        <taxon>Saccharomycetales</taxon>
        <taxon>Saccharomycetaceae</taxon>
        <taxon>Zygotorulaspora</taxon>
    </lineage>
</organism>
<evidence type="ECO:0000313" key="8">
    <source>
        <dbReference type="EMBL" id="QLG70786.1"/>
    </source>
</evidence>
<dbReference type="AlphaFoldDB" id="A0A7H9AWV6"/>
<dbReference type="KEGG" id="zmk:HG535_0A07280"/>
<dbReference type="SMART" id="SM00591">
    <property type="entry name" value="RWD"/>
    <property type="match status" value="1"/>
</dbReference>
<dbReference type="PANTHER" id="PTHR16301:SF25">
    <property type="entry name" value="PROTEIN IMPACT"/>
    <property type="match status" value="1"/>
</dbReference>
<dbReference type="InterPro" id="IPR006575">
    <property type="entry name" value="RWD_dom"/>
</dbReference>
<reference evidence="8 9" key="1">
    <citation type="submission" date="2020-07" db="EMBL/GenBank/DDBJ databases">
        <title>The yeast mating-type switching endonuclease HO is a domesticated member of an unorthodox homing genetic element family.</title>
        <authorList>
            <person name="Coughlan A.Y."/>
            <person name="Lombardi L."/>
            <person name="Braun-Galleani S."/>
            <person name="Martos A.R."/>
            <person name="Galeote V."/>
            <person name="Bigey F."/>
            <person name="Dequin S."/>
            <person name="Byrne K.P."/>
            <person name="Wolfe K.H."/>
        </authorList>
    </citation>
    <scope>NUCLEOTIDE SEQUENCE [LARGE SCALE GENOMIC DNA]</scope>
    <source>
        <strain evidence="8 9">NRRL Y-6702</strain>
    </source>
</reference>
<comment type="subcellular location">
    <subcellularLocation>
        <location evidence="1">Cytoplasm</location>
    </subcellularLocation>
</comment>
<dbReference type="Gene3D" id="3.10.110.10">
    <property type="entry name" value="Ubiquitin Conjugating Enzyme"/>
    <property type="match status" value="1"/>
</dbReference>
<evidence type="ECO:0000256" key="6">
    <source>
        <dbReference type="ARBA" id="ARBA00023016"/>
    </source>
</evidence>
<evidence type="ECO:0000256" key="4">
    <source>
        <dbReference type="ARBA" id="ARBA00022491"/>
    </source>
</evidence>
<dbReference type="EMBL" id="CP058604">
    <property type="protein sequence ID" value="QLG70786.1"/>
    <property type="molecule type" value="Genomic_DNA"/>
</dbReference>
<dbReference type="OrthoDB" id="69641at2759"/>
<dbReference type="GO" id="GO:0140469">
    <property type="term" value="P:GCN2-mediated signaling"/>
    <property type="evidence" value="ECO:0007669"/>
    <property type="project" value="TreeGrafter"/>
</dbReference>
<dbReference type="InterPro" id="IPR036956">
    <property type="entry name" value="Impact_N_sf"/>
</dbReference>
<name>A0A7H9AWV6_ZYGMR</name>
<protein>
    <recommendedName>
        <fullName evidence="7">RWD domain-containing protein</fullName>
    </recommendedName>
</protein>
<evidence type="ECO:0000313" key="9">
    <source>
        <dbReference type="Proteomes" id="UP000509704"/>
    </source>
</evidence>
<evidence type="ECO:0000256" key="3">
    <source>
        <dbReference type="ARBA" id="ARBA00022490"/>
    </source>
</evidence>
<dbReference type="Proteomes" id="UP000509704">
    <property type="component" value="Chromosome 1"/>
</dbReference>
<dbReference type="GO" id="GO:0006446">
    <property type="term" value="P:regulation of translational initiation"/>
    <property type="evidence" value="ECO:0007669"/>
    <property type="project" value="TreeGrafter"/>
</dbReference>
<feature type="domain" description="RWD" evidence="7">
    <location>
        <begin position="9"/>
        <end position="121"/>
    </location>
</feature>
<keyword evidence="9" id="KW-1185">Reference proteome</keyword>
<evidence type="ECO:0000256" key="5">
    <source>
        <dbReference type="ARBA" id="ARBA00022845"/>
    </source>
</evidence>
<keyword evidence="4" id="KW-0678">Repressor</keyword>
<dbReference type="GeneID" id="59234422"/>
<gene>
    <name evidence="8" type="ORF">HG535_0A07280</name>
</gene>
<dbReference type="InterPro" id="IPR001498">
    <property type="entry name" value="Impact_N"/>
</dbReference>
<dbReference type="PANTHER" id="PTHR16301">
    <property type="entry name" value="IMPACT-RELATED"/>
    <property type="match status" value="1"/>
</dbReference>
<accession>A0A7H9AWV6</accession>
<keyword evidence="5" id="KW-0810">Translation regulation</keyword>
<dbReference type="CDD" id="cd23822">
    <property type="entry name" value="RWD_ScYIH1-like"/>
    <property type="match status" value="1"/>
</dbReference>